<dbReference type="PANTHER" id="PTHR14068:SF0">
    <property type="entry name" value="EUKARYOTIC TRANSLATION INITIATION FACTOR 3 SUBUNIT B"/>
    <property type="match status" value="1"/>
</dbReference>
<dbReference type="GO" id="GO:0003723">
    <property type="term" value="F:RNA binding"/>
    <property type="evidence" value="ECO:0007669"/>
    <property type="project" value="UniProtKB-KW"/>
</dbReference>
<evidence type="ECO:0000256" key="2">
    <source>
        <dbReference type="ARBA" id="ARBA00022540"/>
    </source>
</evidence>
<dbReference type="GO" id="GO:0005852">
    <property type="term" value="C:eukaryotic translation initiation factor 3 complex"/>
    <property type="evidence" value="ECO:0007669"/>
    <property type="project" value="InterPro"/>
</dbReference>
<dbReference type="PANTHER" id="PTHR14068">
    <property type="entry name" value="EUKARYOTIC TRANSLATION INITIATION FACTOR 3 EIF3 -RELATED"/>
    <property type="match status" value="1"/>
</dbReference>
<keyword evidence="1" id="KW-0963">Cytoplasm</keyword>
<evidence type="ECO:0000256" key="3">
    <source>
        <dbReference type="ARBA" id="ARBA00022884"/>
    </source>
</evidence>
<name>A0A7N2KTK6_QUELO</name>
<dbReference type="Gramene" id="QL02p018221:mrna">
    <property type="protein sequence ID" value="QL02p018221:mrna"/>
    <property type="gene ID" value="QL02p018221"/>
</dbReference>
<evidence type="ECO:0000313" key="6">
    <source>
        <dbReference type="Proteomes" id="UP000594261"/>
    </source>
</evidence>
<dbReference type="SUPFAM" id="SSF82171">
    <property type="entry name" value="DPP6 N-terminal domain-like"/>
    <property type="match status" value="1"/>
</dbReference>
<dbReference type="GO" id="GO:0031369">
    <property type="term" value="F:translation initiation factor binding"/>
    <property type="evidence" value="ECO:0007669"/>
    <property type="project" value="InterPro"/>
</dbReference>
<dbReference type="InterPro" id="IPR011400">
    <property type="entry name" value="EIF3B"/>
</dbReference>
<keyword evidence="2" id="KW-0396">Initiation factor</keyword>
<proteinExistence type="predicted"/>
<dbReference type="Proteomes" id="UP000594261">
    <property type="component" value="Chromosome 2"/>
</dbReference>
<dbReference type="GO" id="GO:0003743">
    <property type="term" value="F:translation initiation factor activity"/>
    <property type="evidence" value="ECO:0007669"/>
    <property type="project" value="UniProtKB-KW"/>
</dbReference>
<keyword evidence="6" id="KW-1185">Reference proteome</keyword>
<accession>A0A7N2KTK6</accession>
<evidence type="ECO:0000256" key="1">
    <source>
        <dbReference type="ARBA" id="ARBA00022490"/>
    </source>
</evidence>
<evidence type="ECO:0000313" key="5">
    <source>
        <dbReference type="EnsemblPlants" id="QL02p018221:mrna"/>
    </source>
</evidence>
<keyword evidence="4" id="KW-0648">Protein biosynthesis</keyword>
<dbReference type="EnsemblPlants" id="QL02p018221:mrna">
    <property type="protein sequence ID" value="QL02p018221:mrna"/>
    <property type="gene ID" value="QL02p018221"/>
</dbReference>
<dbReference type="InParanoid" id="A0A7N2KTK6"/>
<organism evidence="5 6">
    <name type="scientific">Quercus lobata</name>
    <name type="common">Valley oak</name>
    <dbReference type="NCBI Taxonomy" id="97700"/>
    <lineage>
        <taxon>Eukaryota</taxon>
        <taxon>Viridiplantae</taxon>
        <taxon>Streptophyta</taxon>
        <taxon>Embryophyta</taxon>
        <taxon>Tracheophyta</taxon>
        <taxon>Spermatophyta</taxon>
        <taxon>Magnoliopsida</taxon>
        <taxon>eudicotyledons</taxon>
        <taxon>Gunneridae</taxon>
        <taxon>Pentapetalae</taxon>
        <taxon>rosids</taxon>
        <taxon>fabids</taxon>
        <taxon>Fagales</taxon>
        <taxon>Fagaceae</taxon>
        <taxon>Quercus</taxon>
    </lineage>
</organism>
<sequence>MTDGGIKLSGEAQQADGIIKLKVILKLTENLQQWLIDEKARDQFVIRAGSDTKVLWNDTRHLKPEPVYKRAFTGKVPLFWVVPVPLIALCFILPQVKLIDFSPSEKYLVTYSSQEPSNPRDANSVVINIFDVRTGKVLRDFKGNADDFAIGGTCGVTGVSWPVFRWAGGKEDKYFARIGKNIISVYETETFSLIDKKSLKVENVVDFSWSQTNPILGLFVPELGDHPARVSTVV</sequence>
<reference evidence="5" key="2">
    <citation type="submission" date="2021-01" db="UniProtKB">
        <authorList>
            <consortium name="EnsemblPlants"/>
        </authorList>
    </citation>
    <scope>IDENTIFICATION</scope>
</reference>
<dbReference type="AlphaFoldDB" id="A0A7N2KTK6"/>
<evidence type="ECO:0000256" key="4">
    <source>
        <dbReference type="ARBA" id="ARBA00022917"/>
    </source>
</evidence>
<protein>
    <submittedName>
        <fullName evidence="5">Uncharacterized protein</fullName>
    </submittedName>
</protein>
<keyword evidence="3" id="KW-0694">RNA-binding</keyword>
<reference evidence="6" key="1">
    <citation type="journal article" date="2016" name="G3 (Bethesda)">
        <title>First Draft Assembly and Annotation of the Genome of a California Endemic Oak Quercus lobata Nee (Fagaceae).</title>
        <authorList>
            <person name="Sork V.L."/>
            <person name="Fitz-Gibbon S.T."/>
            <person name="Puiu D."/>
            <person name="Crepeau M."/>
            <person name="Gugger P.F."/>
            <person name="Sherman R."/>
            <person name="Stevens K."/>
            <person name="Langley C.H."/>
            <person name="Pellegrini M."/>
            <person name="Salzberg S.L."/>
        </authorList>
    </citation>
    <scope>NUCLEOTIDE SEQUENCE [LARGE SCALE GENOMIC DNA]</scope>
    <source>
        <strain evidence="6">cv. SW786</strain>
    </source>
</reference>